<dbReference type="STRING" id="288705.RSal33209_0274"/>
<evidence type="ECO:0000256" key="1">
    <source>
        <dbReference type="ARBA" id="ARBA00023015"/>
    </source>
</evidence>
<proteinExistence type="predicted"/>
<dbReference type="PROSITE" id="PS50977">
    <property type="entry name" value="HTH_TETR_2"/>
    <property type="match status" value="1"/>
</dbReference>
<dbReference type="PRINTS" id="PR00455">
    <property type="entry name" value="HTHTETR"/>
</dbReference>
<dbReference type="PANTHER" id="PTHR30055">
    <property type="entry name" value="HTH-TYPE TRANSCRIPTIONAL REGULATOR RUTR"/>
    <property type="match status" value="1"/>
</dbReference>
<feature type="domain" description="HTH tetR-type" evidence="5">
    <location>
        <begin position="26"/>
        <end position="86"/>
    </location>
</feature>
<dbReference type="InterPro" id="IPR001647">
    <property type="entry name" value="HTH_TetR"/>
</dbReference>
<dbReference type="KEGG" id="rsa:RSal33209_0274"/>
<gene>
    <name evidence="6" type="ordered locus">RSal33209_0274</name>
</gene>
<protein>
    <submittedName>
        <fullName evidence="6">Transcriptional regulator, TetR family</fullName>
    </submittedName>
</protein>
<dbReference type="GO" id="GO:0000976">
    <property type="term" value="F:transcription cis-regulatory region binding"/>
    <property type="evidence" value="ECO:0007669"/>
    <property type="project" value="TreeGrafter"/>
</dbReference>
<dbReference type="GO" id="GO:0003700">
    <property type="term" value="F:DNA-binding transcription factor activity"/>
    <property type="evidence" value="ECO:0007669"/>
    <property type="project" value="TreeGrafter"/>
</dbReference>
<dbReference type="PANTHER" id="PTHR30055:SF238">
    <property type="entry name" value="MYCOFACTOCIN BIOSYNTHESIS TRANSCRIPTIONAL REGULATOR MFTR-RELATED"/>
    <property type="match status" value="1"/>
</dbReference>
<dbReference type="EMBL" id="CP000910">
    <property type="protein sequence ID" value="ABY22030.1"/>
    <property type="molecule type" value="Genomic_DNA"/>
</dbReference>
<sequence>MSEILEAPIQEVPVQQEQNRREKNKTATREAIAQAAVDLLRAKGLGGFTVENVADAAGISRRTFFNYFPSAEAAIVSSTESFLDLAIEKFRERPLDEPILDAAQNALIALADPMHLATIAEVYSLTGQHDVVGRLQLEIWNDCTDKIIDAAKPRFGADTDELYVRALVGSVISCGKAAMEVWFARHGATIDETSLRELRTLIIQAIKHLGEGFARPEPQPHN</sequence>
<accession>A9WM42</accession>
<dbReference type="Gene3D" id="1.10.10.60">
    <property type="entry name" value="Homeodomain-like"/>
    <property type="match status" value="1"/>
</dbReference>
<dbReference type="Gene3D" id="1.10.357.10">
    <property type="entry name" value="Tetracycline Repressor, domain 2"/>
    <property type="match status" value="1"/>
</dbReference>
<dbReference type="RefSeq" id="WP_012243738.1">
    <property type="nucleotide sequence ID" value="NC_010168.1"/>
</dbReference>
<feature type="DNA-binding region" description="H-T-H motif" evidence="4">
    <location>
        <begin position="49"/>
        <end position="68"/>
    </location>
</feature>
<name>A9WM42_RENSM</name>
<evidence type="ECO:0000259" key="5">
    <source>
        <dbReference type="PROSITE" id="PS50977"/>
    </source>
</evidence>
<evidence type="ECO:0000256" key="2">
    <source>
        <dbReference type="ARBA" id="ARBA00023125"/>
    </source>
</evidence>
<organism evidence="6 7">
    <name type="scientific">Renibacterium salmoninarum (strain ATCC 33209 / DSM 20767 / JCM 11484 / NBRC 15589 / NCIMB 2235)</name>
    <dbReference type="NCBI Taxonomy" id="288705"/>
    <lineage>
        <taxon>Bacteria</taxon>
        <taxon>Bacillati</taxon>
        <taxon>Actinomycetota</taxon>
        <taxon>Actinomycetes</taxon>
        <taxon>Micrococcales</taxon>
        <taxon>Micrococcaceae</taxon>
        <taxon>Renibacterium</taxon>
    </lineage>
</organism>
<reference evidence="7" key="1">
    <citation type="journal article" date="2008" name="J. Bacteriol.">
        <title>Genome sequence of the fish pathogen Renibacterium salmoninarum suggests reductive evolution away from an environmental Arthrobacter ancestor.</title>
        <authorList>
            <person name="Wiens G.D."/>
            <person name="Rockey D.D."/>
            <person name="Wu Z."/>
            <person name="Chang J."/>
            <person name="Levy R."/>
            <person name="Crane S."/>
            <person name="Chen D.S."/>
            <person name="Capri G.R."/>
            <person name="Burnett J.R."/>
            <person name="Sudheesh P.S."/>
            <person name="Schipma M.J."/>
            <person name="Burd H."/>
            <person name="Bhattacharyya A."/>
            <person name="Rhodes L.D."/>
            <person name="Kaul R."/>
            <person name="Strom M.S."/>
        </authorList>
    </citation>
    <scope>NUCLEOTIDE SEQUENCE [LARGE SCALE GENOMIC DNA]</scope>
    <source>
        <strain evidence="7">ATCC 33209 / DSM 20767 / JCM 11484 / NBRC 15589 / NCIMB 2235</strain>
    </source>
</reference>
<keyword evidence="2 4" id="KW-0238">DNA-binding</keyword>
<dbReference type="HOGENOM" id="CLU_069356_2_3_11"/>
<dbReference type="eggNOG" id="COG1309">
    <property type="taxonomic scope" value="Bacteria"/>
</dbReference>
<dbReference type="InterPro" id="IPR050109">
    <property type="entry name" value="HTH-type_TetR-like_transc_reg"/>
</dbReference>
<dbReference type="SUPFAM" id="SSF46689">
    <property type="entry name" value="Homeodomain-like"/>
    <property type="match status" value="1"/>
</dbReference>
<evidence type="ECO:0000313" key="7">
    <source>
        <dbReference type="Proteomes" id="UP000002007"/>
    </source>
</evidence>
<keyword evidence="7" id="KW-1185">Reference proteome</keyword>
<dbReference type="Pfam" id="PF00440">
    <property type="entry name" value="TetR_N"/>
    <property type="match status" value="1"/>
</dbReference>
<evidence type="ECO:0000256" key="3">
    <source>
        <dbReference type="ARBA" id="ARBA00023163"/>
    </source>
</evidence>
<evidence type="ECO:0000313" key="6">
    <source>
        <dbReference type="EMBL" id="ABY22030.1"/>
    </source>
</evidence>
<dbReference type="AlphaFoldDB" id="A9WM42"/>
<keyword evidence="1" id="KW-0805">Transcription regulation</keyword>
<evidence type="ECO:0000256" key="4">
    <source>
        <dbReference type="PROSITE-ProRule" id="PRU00335"/>
    </source>
</evidence>
<dbReference type="InterPro" id="IPR009057">
    <property type="entry name" value="Homeodomain-like_sf"/>
</dbReference>
<dbReference type="Proteomes" id="UP000002007">
    <property type="component" value="Chromosome"/>
</dbReference>
<keyword evidence="3" id="KW-0804">Transcription</keyword>